<feature type="region of interest" description="Disordered" evidence="1">
    <location>
        <begin position="409"/>
        <end position="444"/>
    </location>
</feature>
<accession>E4KQG8</accession>
<evidence type="ECO:0000313" key="2">
    <source>
        <dbReference type="EMBL" id="EFR30722.1"/>
    </source>
</evidence>
<dbReference type="eggNOG" id="COG3266">
    <property type="taxonomic scope" value="Bacteria"/>
</dbReference>
<dbReference type="AlphaFoldDB" id="E4KQG8"/>
<comment type="caution">
    <text evidence="2">The sequence shown here is derived from an EMBL/GenBank/DDBJ whole genome shotgun (WGS) entry which is preliminary data.</text>
</comment>
<dbReference type="PANTHER" id="PTHR24023:SF1082">
    <property type="entry name" value="COLLAGEN TRIPLE HELIX REPEAT"/>
    <property type="match status" value="1"/>
</dbReference>
<evidence type="ECO:0008006" key="4">
    <source>
        <dbReference type="Google" id="ProtNLM"/>
    </source>
</evidence>
<name>E4KQG8_9LACT</name>
<dbReference type="RefSeq" id="WP_006418882.1">
    <property type="nucleotide sequence ID" value="NZ_AENN01000017.1"/>
</dbReference>
<dbReference type="GO" id="GO:0030020">
    <property type="term" value="F:extracellular matrix structural constituent conferring tensile strength"/>
    <property type="evidence" value="ECO:0007669"/>
    <property type="project" value="TreeGrafter"/>
</dbReference>
<feature type="compositionally biased region" description="Basic and acidic residues" evidence="1">
    <location>
        <begin position="238"/>
        <end position="247"/>
    </location>
</feature>
<dbReference type="InterPro" id="IPR050149">
    <property type="entry name" value="Collagen_superfamily"/>
</dbReference>
<dbReference type="GO" id="GO:0030198">
    <property type="term" value="P:extracellular matrix organization"/>
    <property type="evidence" value="ECO:0007669"/>
    <property type="project" value="TreeGrafter"/>
</dbReference>
<feature type="compositionally biased region" description="Basic and acidic residues" evidence="1">
    <location>
        <begin position="409"/>
        <end position="421"/>
    </location>
</feature>
<gene>
    <name evidence="2" type="ORF">HMPREF9257_0524</name>
</gene>
<feature type="region of interest" description="Disordered" evidence="1">
    <location>
        <begin position="174"/>
        <end position="247"/>
    </location>
</feature>
<dbReference type="GO" id="GO:0031012">
    <property type="term" value="C:extracellular matrix"/>
    <property type="evidence" value="ECO:0007669"/>
    <property type="project" value="TreeGrafter"/>
</dbReference>
<dbReference type="STRING" id="908337.HMPREF9257_0524"/>
<evidence type="ECO:0000256" key="1">
    <source>
        <dbReference type="SAM" id="MobiDB-lite"/>
    </source>
</evidence>
<sequence>MYGEILSLMNLSSTSSTDTIIRQGDTTLLKYQLLSNIDGRTFKTLQGKAYIAKNGMKFYETPVTVAGDDTVTFKVSEVVPAGEYELEIIIGDKFKFPSGYKSNLFIVTKSAEYQDQNIIENYGKDSLIKEATDKINVNIKDLISDVETIKDEMQDQVSSGQYHVHFTDEQIAKMKGPKGDKGETGQQGPQGPIGPTGETGPQGKPFTYDMFTQDQLEALKGPKGDKGEAGPQGPQGEKGPKGDPLKFDDLTPKQIEEIKAKEIDLSNYATKDDLASVDVSGQLGEYAKREWVETEVIPGVMLGITDNINFLSSKVEEKADKDHKHDEYVTEVGVNENGIIVFKRNDTWYNLGTNSQYRREIALKDHTHKLTDINGLQDVLDDKASATHTHTIDQIANLETRLSEIRKMEGPKGADGAKGDKGNPGPQGPTGPRGATGPKGADGTSVTVKVVNSVPSNQSANVIYLVKA</sequence>
<organism evidence="2 3">
    <name type="scientific">Eremococcus coleocola ACS-139-V-Col8</name>
    <dbReference type="NCBI Taxonomy" id="908337"/>
    <lineage>
        <taxon>Bacteria</taxon>
        <taxon>Bacillati</taxon>
        <taxon>Bacillota</taxon>
        <taxon>Bacilli</taxon>
        <taxon>Lactobacillales</taxon>
        <taxon>Aerococcaceae</taxon>
        <taxon>Eremococcus</taxon>
    </lineage>
</organism>
<dbReference type="PANTHER" id="PTHR24023">
    <property type="entry name" value="COLLAGEN ALPHA"/>
    <property type="match status" value="1"/>
</dbReference>
<dbReference type="GO" id="GO:0005615">
    <property type="term" value="C:extracellular space"/>
    <property type="evidence" value="ECO:0007669"/>
    <property type="project" value="TreeGrafter"/>
</dbReference>
<dbReference type="Pfam" id="PF12789">
    <property type="entry name" value="PTR"/>
    <property type="match status" value="2"/>
</dbReference>
<protein>
    <recommendedName>
        <fullName evidence="4">Collagen triple helix repeat protein</fullName>
    </recommendedName>
</protein>
<reference evidence="2 3" key="1">
    <citation type="submission" date="2010-10" db="EMBL/GenBank/DDBJ databases">
        <authorList>
            <person name="Durkin A.S."/>
            <person name="Madupu R."/>
            <person name="Torralba M."/>
            <person name="Gillis M."/>
            <person name="Methe B."/>
            <person name="Sutton G."/>
            <person name="Nelson K.E."/>
        </authorList>
    </citation>
    <scope>NUCLEOTIDE SEQUENCE [LARGE SCALE GENOMIC DNA]</scope>
    <source>
        <strain evidence="2 3">ACS-139-V-Col8</strain>
    </source>
</reference>
<dbReference type="Gene3D" id="1.20.5.320">
    <property type="entry name" value="6-Phosphogluconate Dehydrogenase, domain 3"/>
    <property type="match status" value="3"/>
</dbReference>
<feature type="compositionally biased region" description="Low complexity" evidence="1">
    <location>
        <begin position="184"/>
        <end position="203"/>
    </location>
</feature>
<proteinExistence type="predicted"/>
<keyword evidence="3" id="KW-1185">Reference proteome</keyword>
<dbReference type="EMBL" id="AENN01000017">
    <property type="protein sequence ID" value="EFR30722.1"/>
    <property type="molecule type" value="Genomic_DNA"/>
</dbReference>
<evidence type="ECO:0000313" key="3">
    <source>
        <dbReference type="Proteomes" id="UP000005990"/>
    </source>
</evidence>
<dbReference type="Proteomes" id="UP000005990">
    <property type="component" value="Unassembled WGS sequence"/>
</dbReference>
<feature type="compositionally biased region" description="Basic and acidic residues" evidence="1">
    <location>
        <begin position="174"/>
        <end position="183"/>
    </location>
</feature>